<keyword evidence="19" id="KW-1185">Reference proteome</keyword>
<comment type="pathway">
    <text evidence="2 15">Purine metabolism; IMP biosynthesis via de novo pathway; 5-amino-1-(5-phospho-D-ribosyl)imidazole from N(2)-formyl-N(1)-(5-phospho-D-ribosyl)glycinamide: step 2/2.</text>
</comment>
<dbReference type="EMBL" id="FNNC01000006">
    <property type="protein sequence ID" value="SDW85961.1"/>
    <property type="molecule type" value="Genomic_DNA"/>
</dbReference>
<evidence type="ECO:0000256" key="10">
    <source>
        <dbReference type="ARBA" id="ARBA00022840"/>
    </source>
</evidence>
<dbReference type="InterPro" id="IPR036676">
    <property type="entry name" value="PurM-like_C_sf"/>
</dbReference>
<evidence type="ECO:0000256" key="12">
    <source>
        <dbReference type="ARBA" id="ARBA00032931"/>
    </source>
</evidence>
<comment type="catalytic activity">
    <reaction evidence="14 15">
        <text>2-formamido-N(1)-(5-O-phospho-beta-D-ribosyl)acetamidine + ATP = 5-amino-1-(5-phospho-beta-D-ribosyl)imidazole + ADP + phosphate + H(+)</text>
        <dbReference type="Rhea" id="RHEA:23032"/>
        <dbReference type="ChEBI" id="CHEBI:15378"/>
        <dbReference type="ChEBI" id="CHEBI:30616"/>
        <dbReference type="ChEBI" id="CHEBI:43474"/>
        <dbReference type="ChEBI" id="CHEBI:137981"/>
        <dbReference type="ChEBI" id="CHEBI:147287"/>
        <dbReference type="ChEBI" id="CHEBI:456216"/>
        <dbReference type="EC" id="6.3.3.1"/>
    </reaction>
</comment>
<dbReference type="GO" id="GO:0004641">
    <property type="term" value="F:phosphoribosylformylglycinamidine cyclo-ligase activity"/>
    <property type="evidence" value="ECO:0007669"/>
    <property type="project" value="UniProtKB-UniRule"/>
</dbReference>
<evidence type="ECO:0000313" key="19">
    <source>
        <dbReference type="Proteomes" id="UP000199488"/>
    </source>
</evidence>
<dbReference type="FunFam" id="3.30.1330.10:FF:000001">
    <property type="entry name" value="Phosphoribosylformylglycinamidine cyclo-ligase"/>
    <property type="match status" value="1"/>
</dbReference>
<keyword evidence="7 15" id="KW-0436">Ligase</keyword>
<dbReference type="UniPathway" id="UPA00074">
    <property type="reaction ID" value="UER00129"/>
</dbReference>
<feature type="domain" description="PurM-like C-terminal" evidence="17">
    <location>
        <begin position="173"/>
        <end position="341"/>
    </location>
</feature>
<evidence type="ECO:0000256" key="14">
    <source>
        <dbReference type="ARBA" id="ARBA00049057"/>
    </source>
</evidence>
<organism evidence="18 19">
    <name type="scientific">Marinococcus luteus</name>
    <dbReference type="NCBI Taxonomy" id="1122204"/>
    <lineage>
        <taxon>Bacteria</taxon>
        <taxon>Bacillati</taxon>
        <taxon>Bacillota</taxon>
        <taxon>Bacilli</taxon>
        <taxon>Bacillales</taxon>
        <taxon>Bacillaceae</taxon>
        <taxon>Marinococcus</taxon>
    </lineage>
</organism>
<keyword evidence="8 15" id="KW-0547">Nucleotide-binding</keyword>
<dbReference type="Pfam" id="PF02769">
    <property type="entry name" value="AIRS_C"/>
    <property type="match status" value="1"/>
</dbReference>
<dbReference type="CDD" id="cd02196">
    <property type="entry name" value="PurM"/>
    <property type="match status" value="1"/>
</dbReference>
<dbReference type="HAMAP" id="MF_00741">
    <property type="entry name" value="AIRS"/>
    <property type="match status" value="1"/>
</dbReference>
<dbReference type="GO" id="GO:0004637">
    <property type="term" value="F:phosphoribosylamine-glycine ligase activity"/>
    <property type="evidence" value="ECO:0007669"/>
    <property type="project" value="TreeGrafter"/>
</dbReference>
<dbReference type="Pfam" id="PF00586">
    <property type="entry name" value="AIRS"/>
    <property type="match status" value="1"/>
</dbReference>
<dbReference type="FunFam" id="3.90.650.10:FF:000011">
    <property type="entry name" value="Phosphoribosylformylglycinamidine cyclo-ligase"/>
    <property type="match status" value="1"/>
</dbReference>
<evidence type="ECO:0000256" key="6">
    <source>
        <dbReference type="ARBA" id="ARBA00022490"/>
    </source>
</evidence>
<keyword evidence="9 15" id="KW-0658">Purine biosynthesis</keyword>
<evidence type="ECO:0000256" key="13">
    <source>
        <dbReference type="ARBA" id="ARBA00033093"/>
    </source>
</evidence>
<evidence type="ECO:0000256" key="1">
    <source>
        <dbReference type="ARBA" id="ARBA00004496"/>
    </source>
</evidence>
<evidence type="ECO:0000256" key="2">
    <source>
        <dbReference type="ARBA" id="ARBA00004686"/>
    </source>
</evidence>
<dbReference type="GO" id="GO:0006189">
    <property type="term" value="P:'de novo' IMP biosynthetic process"/>
    <property type="evidence" value="ECO:0007669"/>
    <property type="project" value="UniProtKB-UniRule"/>
</dbReference>
<evidence type="ECO:0000256" key="3">
    <source>
        <dbReference type="ARBA" id="ARBA00010280"/>
    </source>
</evidence>
<dbReference type="InterPro" id="IPR010918">
    <property type="entry name" value="PurM-like_C_dom"/>
</dbReference>
<dbReference type="GO" id="GO:0005829">
    <property type="term" value="C:cytosol"/>
    <property type="evidence" value="ECO:0007669"/>
    <property type="project" value="TreeGrafter"/>
</dbReference>
<evidence type="ECO:0000259" key="17">
    <source>
        <dbReference type="Pfam" id="PF02769"/>
    </source>
</evidence>
<dbReference type="GO" id="GO:0005524">
    <property type="term" value="F:ATP binding"/>
    <property type="evidence" value="ECO:0007669"/>
    <property type="project" value="UniProtKB-KW"/>
</dbReference>
<evidence type="ECO:0000256" key="7">
    <source>
        <dbReference type="ARBA" id="ARBA00022598"/>
    </source>
</evidence>
<comment type="subcellular location">
    <subcellularLocation>
        <location evidence="1 15">Cytoplasm</location>
    </subcellularLocation>
</comment>
<evidence type="ECO:0000256" key="8">
    <source>
        <dbReference type="ARBA" id="ARBA00022741"/>
    </source>
</evidence>
<dbReference type="Gene3D" id="3.30.1330.10">
    <property type="entry name" value="PurM-like, N-terminal domain"/>
    <property type="match status" value="1"/>
</dbReference>
<dbReference type="PANTHER" id="PTHR10520">
    <property type="entry name" value="TRIFUNCTIONAL PURINE BIOSYNTHETIC PROTEIN ADENOSINE-3-RELATED"/>
    <property type="match status" value="1"/>
</dbReference>
<dbReference type="AlphaFoldDB" id="A0A1H2WZH5"/>
<gene>
    <name evidence="15" type="primary">purM</name>
    <name evidence="18" type="ORF">SAMN05421781_2570</name>
</gene>
<dbReference type="OrthoDB" id="9802507at2"/>
<dbReference type="Proteomes" id="UP000199488">
    <property type="component" value="Unassembled WGS sequence"/>
</dbReference>
<dbReference type="RefSeq" id="WP_091615852.1">
    <property type="nucleotide sequence ID" value="NZ_FNNC01000006.1"/>
</dbReference>
<comment type="similarity">
    <text evidence="3 15">Belongs to the AIR synthase family.</text>
</comment>
<dbReference type="NCBIfam" id="TIGR00878">
    <property type="entry name" value="purM"/>
    <property type="match status" value="1"/>
</dbReference>
<protein>
    <recommendedName>
        <fullName evidence="5 15">Phosphoribosylformylglycinamidine cyclo-ligase</fullName>
        <ecNumber evidence="4 15">6.3.3.1</ecNumber>
    </recommendedName>
    <alternativeName>
        <fullName evidence="12 15">AIR synthase</fullName>
    </alternativeName>
    <alternativeName>
        <fullName evidence="13 15">AIRS</fullName>
    </alternativeName>
    <alternativeName>
        <fullName evidence="11 15">Phosphoribosyl-aminoimidazole synthetase</fullName>
    </alternativeName>
</protein>
<evidence type="ECO:0000256" key="5">
    <source>
        <dbReference type="ARBA" id="ARBA00020367"/>
    </source>
</evidence>
<dbReference type="InterPro" id="IPR036921">
    <property type="entry name" value="PurM-like_N_sf"/>
</dbReference>
<dbReference type="GO" id="GO:0046084">
    <property type="term" value="P:adenine biosynthetic process"/>
    <property type="evidence" value="ECO:0007669"/>
    <property type="project" value="TreeGrafter"/>
</dbReference>
<dbReference type="InterPro" id="IPR016188">
    <property type="entry name" value="PurM-like_N"/>
</dbReference>
<sequence length="345" mass="36484">MSEAYKRAGVDVEAGYQAVERMKKHIARTGRPEVMGALGGFGGMFDISGLPYKEPVLISGTDGVGTKLMLAFQMNKHDTIGQDVVAMCVNDIAVQGADPLYFLDYLALGKADPEKIEQIVKGVADGCEQAGCAVIGGETAEMPGMYSEEEYDLAGFAVGAAEKADILAEPKAGPGDVIIGVASSGVHSNGFSLVRKVLFEEGLFTMNDTVPPFQRPLGEELLEPTKIYVNAAKAIKQAGTARGMAHITGGGFIENVPRMLPDGCGAMFDIHSWQQPEIFPFIQNEGHLSPEDMFGTFNMGIGLMTAVPAAEKENMLQALKQAGEEAWAIGEVTDGGGVQVKGATC</sequence>
<name>A0A1H2WZH5_9BACI</name>
<dbReference type="InterPro" id="IPR004733">
    <property type="entry name" value="PurM_cligase"/>
</dbReference>
<accession>A0A1H2WZH5</accession>
<keyword evidence="6 15" id="KW-0963">Cytoplasm</keyword>
<dbReference type="Gene3D" id="3.90.650.10">
    <property type="entry name" value="PurM-like C-terminal domain"/>
    <property type="match status" value="1"/>
</dbReference>
<feature type="domain" description="PurM-like N-terminal" evidence="16">
    <location>
        <begin position="57"/>
        <end position="160"/>
    </location>
</feature>
<dbReference type="PANTHER" id="PTHR10520:SF12">
    <property type="entry name" value="TRIFUNCTIONAL PURINE BIOSYNTHETIC PROTEIN ADENOSINE-3"/>
    <property type="match status" value="1"/>
</dbReference>
<reference evidence="18 19" key="1">
    <citation type="submission" date="2016-10" db="EMBL/GenBank/DDBJ databases">
        <authorList>
            <person name="de Groot N.N."/>
        </authorList>
    </citation>
    <scope>NUCLEOTIDE SEQUENCE [LARGE SCALE GENOMIC DNA]</scope>
    <source>
        <strain evidence="18 19">DSM 23126</strain>
    </source>
</reference>
<evidence type="ECO:0000256" key="15">
    <source>
        <dbReference type="HAMAP-Rule" id="MF_00741"/>
    </source>
</evidence>
<evidence type="ECO:0000259" key="16">
    <source>
        <dbReference type="Pfam" id="PF00586"/>
    </source>
</evidence>
<evidence type="ECO:0000256" key="4">
    <source>
        <dbReference type="ARBA" id="ARBA00013047"/>
    </source>
</evidence>
<keyword evidence="10 15" id="KW-0067">ATP-binding</keyword>
<evidence type="ECO:0000313" key="18">
    <source>
        <dbReference type="EMBL" id="SDW85961.1"/>
    </source>
</evidence>
<evidence type="ECO:0000256" key="9">
    <source>
        <dbReference type="ARBA" id="ARBA00022755"/>
    </source>
</evidence>
<dbReference type="SUPFAM" id="SSF55326">
    <property type="entry name" value="PurM N-terminal domain-like"/>
    <property type="match status" value="1"/>
</dbReference>
<dbReference type="EC" id="6.3.3.1" evidence="4 15"/>
<proteinExistence type="inferred from homology"/>
<dbReference type="SUPFAM" id="SSF56042">
    <property type="entry name" value="PurM C-terminal domain-like"/>
    <property type="match status" value="1"/>
</dbReference>
<dbReference type="STRING" id="1122204.SAMN05421781_2570"/>
<evidence type="ECO:0000256" key="11">
    <source>
        <dbReference type="ARBA" id="ARBA00031908"/>
    </source>
</evidence>